<dbReference type="EMBL" id="PVNG01000021">
    <property type="protein sequence ID" value="PRX59152.1"/>
    <property type="molecule type" value="Genomic_DNA"/>
</dbReference>
<dbReference type="RefSeq" id="WP_219912267.1">
    <property type="nucleotide sequence ID" value="NZ_JBFAIB010000014.1"/>
</dbReference>
<evidence type="ECO:0000313" key="3">
    <source>
        <dbReference type="Proteomes" id="UP000238312"/>
    </source>
</evidence>
<sequence>MTQSRHRRAGMVRSHTATGGDLTPARQGLDAATLLLADAGQPVTGLAAQPRRVMELCLPGVLSVSEVAAHLHLPGPVVRVIVSRLLDSGHLSARAPFVPTASSPHSAEVLRKVLVALEKL</sequence>
<proteinExistence type="predicted"/>
<dbReference type="Proteomes" id="UP000238312">
    <property type="component" value="Unassembled WGS sequence"/>
</dbReference>
<protein>
    <submittedName>
        <fullName evidence="2">Uncharacterized protein DUF742</fullName>
    </submittedName>
</protein>
<evidence type="ECO:0000313" key="2">
    <source>
        <dbReference type="EMBL" id="PRX59152.1"/>
    </source>
</evidence>
<name>A0A2T0MN17_9ACTN</name>
<comment type="caution">
    <text evidence="2">The sequence shown here is derived from an EMBL/GenBank/DDBJ whole genome shotgun (WGS) entry which is preliminary data.</text>
</comment>
<keyword evidence="3" id="KW-1185">Reference proteome</keyword>
<dbReference type="InterPro" id="IPR007995">
    <property type="entry name" value="DUF742"/>
</dbReference>
<gene>
    <name evidence="2" type="ORF">B0I32_121256</name>
</gene>
<organism evidence="2 3">
    <name type="scientific">Nonomuraea fuscirosea</name>
    <dbReference type="NCBI Taxonomy" id="1291556"/>
    <lineage>
        <taxon>Bacteria</taxon>
        <taxon>Bacillati</taxon>
        <taxon>Actinomycetota</taxon>
        <taxon>Actinomycetes</taxon>
        <taxon>Streptosporangiales</taxon>
        <taxon>Streptosporangiaceae</taxon>
        <taxon>Nonomuraea</taxon>
    </lineage>
</organism>
<accession>A0A2T0MN17</accession>
<dbReference type="PANTHER" id="PTHR36221">
    <property type="entry name" value="DUF742 DOMAIN-CONTAINING PROTEIN"/>
    <property type="match status" value="1"/>
</dbReference>
<evidence type="ECO:0000256" key="1">
    <source>
        <dbReference type="SAM" id="MobiDB-lite"/>
    </source>
</evidence>
<reference evidence="2 3" key="1">
    <citation type="submission" date="2018-03" db="EMBL/GenBank/DDBJ databases">
        <title>Genomic Encyclopedia of Type Strains, Phase III (KMG-III): the genomes of soil and plant-associated and newly described type strains.</title>
        <authorList>
            <person name="Whitman W."/>
        </authorList>
    </citation>
    <scope>NUCLEOTIDE SEQUENCE [LARGE SCALE GENOMIC DNA]</scope>
    <source>
        <strain evidence="2 3">CGMCC 4.7104</strain>
    </source>
</reference>
<dbReference type="PANTHER" id="PTHR36221:SF1">
    <property type="entry name" value="DUF742 DOMAIN-CONTAINING PROTEIN"/>
    <property type="match status" value="1"/>
</dbReference>
<feature type="region of interest" description="Disordered" evidence="1">
    <location>
        <begin position="1"/>
        <end position="25"/>
    </location>
</feature>
<dbReference type="Pfam" id="PF05331">
    <property type="entry name" value="DUF742"/>
    <property type="match status" value="1"/>
</dbReference>
<feature type="compositionally biased region" description="Basic residues" evidence="1">
    <location>
        <begin position="1"/>
        <end position="10"/>
    </location>
</feature>
<dbReference type="AlphaFoldDB" id="A0A2T0MN17"/>